<accession>A0A1Y1KPS2</accession>
<reference evidence="1" key="1">
    <citation type="journal article" date="2016" name="Sci. Rep.">
        <title>Molecular characterization of firefly nuptial gifts: a multi-omics approach sheds light on postcopulatory sexual selection.</title>
        <authorList>
            <person name="Al-Wathiqui N."/>
            <person name="Fallon T.R."/>
            <person name="South A."/>
            <person name="Weng J.K."/>
            <person name="Lewis S.M."/>
        </authorList>
    </citation>
    <scope>NUCLEOTIDE SEQUENCE</scope>
</reference>
<name>A0A1Y1KPS2_PHOPY</name>
<evidence type="ECO:0000313" key="1">
    <source>
        <dbReference type="EMBL" id="JAV62451.1"/>
    </source>
</evidence>
<organism evidence="1">
    <name type="scientific">Photinus pyralis</name>
    <name type="common">Common eastern firefly</name>
    <name type="synonym">Lampyris pyralis</name>
    <dbReference type="NCBI Taxonomy" id="7054"/>
    <lineage>
        <taxon>Eukaryota</taxon>
        <taxon>Metazoa</taxon>
        <taxon>Ecdysozoa</taxon>
        <taxon>Arthropoda</taxon>
        <taxon>Hexapoda</taxon>
        <taxon>Insecta</taxon>
        <taxon>Pterygota</taxon>
        <taxon>Neoptera</taxon>
        <taxon>Endopterygota</taxon>
        <taxon>Coleoptera</taxon>
        <taxon>Polyphaga</taxon>
        <taxon>Elateriformia</taxon>
        <taxon>Elateroidea</taxon>
        <taxon>Lampyridae</taxon>
        <taxon>Lampyrinae</taxon>
        <taxon>Photinus</taxon>
    </lineage>
</organism>
<proteinExistence type="predicted"/>
<protein>
    <submittedName>
        <fullName evidence="1">Uncharacterized protein</fullName>
    </submittedName>
</protein>
<sequence length="125" mass="13977">MRLRNSMNVHSVAIVSRTKMRLSDTRTRSMFADIRGRVQHWPVMIVRFMIRQAVPVKLILAAIVVKSFLAQVEDLAMGPCPEGLSQNTLRIKTGKIVSVTYKMFTNLASATPPRNSTGRTIFGST</sequence>
<dbReference type="AlphaFoldDB" id="A0A1Y1KPS2"/>
<dbReference type="EMBL" id="GEZM01079392">
    <property type="protein sequence ID" value="JAV62451.1"/>
    <property type="molecule type" value="Transcribed_RNA"/>
</dbReference>